<accession>A0AA86PX38</accession>
<evidence type="ECO:0000313" key="1">
    <source>
        <dbReference type="EMBL" id="CAI9947864.1"/>
    </source>
</evidence>
<gene>
    <name evidence="1" type="ORF">HINF_LOCUS35509</name>
    <name evidence="2" type="ORF">HINF_LOCUS39866</name>
</gene>
<organism evidence="1">
    <name type="scientific">Hexamita inflata</name>
    <dbReference type="NCBI Taxonomy" id="28002"/>
    <lineage>
        <taxon>Eukaryota</taxon>
        <taxon>Metamonada</taxon>
        <taxon>Diplomonadida</taxon>
        <taxon>Hexamitidae</taxon>
        <taxon>Hexamitinae</taxon>
        <taxon>Hexamita</taxon>
    </lineage>
</organism>
<protein>
    <submittedName>
        <fullName evidence="2">Hypothetical_protein</fullName>
    </submittedName>
</protein>
<evidence type="ECO:0000313" key="3">
    <source>
        <dbReference type="Proteomes" id="UP001642409"/>
    </source>
</evidence>
<reference evidence="1" key="1">
    <citation type="submission" date="2023-06" db="EMBL/GenBank/DDBJ databases">
        <authorList>
            <person name="Kurt Z."/>
        </authorList>
    </citation>
    <scope>NUCLEOTIDE SEQUENCE</scope>
</reference>
<reference evidence="2 3" key="2">
    <citation type="submission" date="2024-07" db="EMBL/GenBank/DDBJ databases">
        <authorList>
            <person name="Akdeniz Z."/>
        </authorList>
    </citation>
    <scope>NUCLEOTIDE SEQUENCE [LARGE SCALE GENOMIC DNA]</scope>
</reference>
<sequence>MATVGTICKEGSECKSKACYVVQSAPYEKRCAITILNCSQTQMAVFVSTSSLTCKKKGGQACMSLTDTSCTYGCYQMQFRISFRCASELLQCNPIQEIGIYNKFGQLRCLQTAFHLCSAKNECMYDCAFDLLTDIQQCTPSLYYCADNNYAVCLIGQTQYGCRKKDGIQCTNDNECIKKCYLATRTINSMNLKCSSRLIDCSNMPGTTIAVNLNNIAICALNDGQKCTIQGISLECLNERCMQIEHNQNILKCITYQSVDNCDLCKTTQVCVADVNNAGICRQANGQTNCDSNSCANICLISRYNQMICTIPCEPSCNNPCLSEITGLKPICSKLPGERCDITIQGQCEFECLEIDGFLTSF</sequence>
<comment type="caution">
    <text evidence="1">The sequence shown here is derived from an EMBL/GenBank/DDBJ whole genome shotgun (WGS) entry which is preliminary data.</text>
</comment>
<dbReference type="EMBL" id="CATOUU010000782">
    <property type="protein sequence ID" value="CAI9947864.1"/>
    <property type="molecule type" value="Genomic_DNA"/>
</dbReference>
<proteinExistence type="predicted"/>
<dbReference type="EMBL" id="CAXDID020000155">
    <property type="protein sequence ID" value="CAL6043005.1"/>
    <property type="molecule type" value="Genomic_DNA"/>
</dbReference>
<evidence type="ECO:0000313" key="2">
    <source>
        <dbReference type="EMBL" id="CAL6043005.1"/>
    </source>
</evidence>
<dbReference type="AlphaFoldDB" id="A0AA86PX38"/>
<keyword evidence="3" id="KW-1185">Reference proteome</keyword>
<dbReference type="Proteomes" id="UP001642409">
    <property type="component" value="Unassembled WGS sequence"/>
</dbReference>
<name>A0AA86PX38_9EUKA</name>